<gene>
    <name evidence="1" type="ORF">AGERDE_LOCUS11494</name>
</gene>
<dbReference type="Proteomes" id="UP000789831">
    <property type="component" value="Unassembled WGS sequence"/>
</dbReference>
<evidence type="ECO:0000313" key="1">
    <source>
        <dbReference type="EMBL" id="CAG8653371.1"/>
    </source>
</evidence>
<dbReference type="EMBL" id="CAJVPL010004999">
    <property type="protein sequence ID" value="CAG8653371.1"/>
    <property type="molecule type" value="Genomic_DNA"/>
</dbReference>
<reference evidence="1" key="1">
    <citation type="submission" date="2021-06" db="EMBL/GenBank/DDBJ databases">
        <authorList>
            <person name="Kallberg Y."/>
            <person name="Tangrot J."/>
            <person name="Rosling A."/>
        </authorList>
    </citation>
    <scope>NUCLEOTIDE SEQUENCE</scope>
    <source>
        <strain evidence="1">MT106</strain>
    </source>
</reference>
<organism evidence="1 2">
    <name type="scientific">Ambispora gerdemannii</name>
    <dbReference type="NCBI Taxonomy" id="144530"/>
    <lineage>
        <taxon>Eukaryota</taxon>
        <taxon>Fungi</taxon>
        <taxon>Fungi incertae sedis</taxon>
        <taxon>Mucoromycota</taxon>
        <taxon>Glomeromycotina</taxon>
        <taxon>Glomeromycetes</taxon>
        <taxon>Archaeosporales</taxon>
        <taxon>Ambisporaceae</taxon>
        <taxon>Ambispora</taxon>
    </lineage>
</organism>
<dbReference type="AlphaFoldDB" id="A0A9N9H6Z2"/>
<evidence type="ECO:0000313" key="2">
    <source>
        <dbReference type="Proteomes" id="UP000789831"/>
    </source>
</evidence>
<proteinExistence type="predicted"/>
<keyword evidence="2" id="KW-1185">Reference proteome</keyword>
<comment type="caution">
    <text evidence="1">The sequence shown here is derived from an EMBL/GenBank/DDBJ whole genome shotgun (WGS) entry which is preliminary data.</text>
</comment>
<accession>A0A9N9H6Z2</accession>
<protein>
    <submittedName>
        <fullName evidence="1">6366_t:CDS:1</fullName>
    </submittedName>
</protein>
<name>A0A9N9H6Z2_9GLOM</name>
<sequence>MPYFGARIALVYASDRFPSFKKFSIFSDNSTILELTALEVAGGGGGVVMFTGSFCLEEVLGGGSGGGMFPGNFCLEEKVSER</sequence>